<dbReference type="AlphaFoldDB" id="A0A250WTT3"/>
<keyword evidence="1" id="KW-0472">Membrane</keyword>
<comment type="caution">
    <text evidence="2">The sequence shown here is derived from an EMBL/GenBank/DDBJ whole genome shotgun (WGS) entry which is preliminary data.</text>
</comment>
<keyword evidence="3" id="KW-1185">Reference proteome</keyword>
<gene>
    <name evidence="2" type="ORF">CEUSTIGMA_g1686.t1</name>
</gene>
<dbReference type="Proteomes" id="UP000232323">
    <property type="component" value="Unassembled WGS sequence"/>
</dbReference>
<keyword evidence="1" id="KW-0812">Transmembrane</keyword>
<dbReference type="OrthoDB" id="203880at2759"/>
<reference evidence="2 3" key="1">
    <citation type="submission" date="2017-08" db="EMBL/GenBank/DDBJ databases">
        <title>Acidophilic green algal genome provides insights into adaptation to an acidic environment.</title>
        <authorList>
            <person name="Hirooka S."/>
            <person name="Hirose Y."/>
            <person name="Kanesaki Y."/>
            <person name="Higuchi S."/>
            <person name="Fujiwara T."/>
            <person name="Onuma R."/>
            <person name="Era A."/>
            <person name="Ohbayashi R."/>
            <person name="Uzuka A."/>
            <person name="Nozaki H."/>
            <person name="Yoshikawa H."/>
            <person name="Miyagishima S.Y."/>
        </authorList>
    </citation>
    <scope>NUCLEOTIDE SEQUENCE [LARGE SCALE GENOMIC DNA]</scope>
    <source>
        <strain evidence="2 3">NIES-2499</strain>
    </source>
</reference>
<protein>
    <submittedName>
        <fullName evidence="2">Uncharacterized protein</fullName>
    </submittedName>
</protein>
<proteinExistence type="predicted"/>
<organism evidence="2 3">
    <name type="scientific">Chlamydomonas eustigma</name>
    <dbReference type="NCBI Taxonomy" id="1157962"/>
    <lineage>
        <taxon>Eukaryota</taxon>
        <taxon>Viridiplantae</taxon>
        <taxon>Chlorophyta</taxon>
        <taxon>core chlorophytes</taxon>
        <taxon>Chlorophyceae</taxon>
        <taxon>CS clade</taxon>
        <taxon>Chlamydomonadales</taxon>
        <taxon>Chlamydomonadaceae</taxon>
        <taxon>Chlamydomonas</taxon>
    </lineage>
</organism>
<evidence type="ECO:0000313" key="3">
    <source>
        <dbReference type="Proteomes" id="UP000232323"/>
    </source>
</evidence>
<feature type="transmembrane region" description="Helical" evidence="1">
    <location>
        <begin position="31"/>
        <end position="49"/>
    </location>
</feature>
<evidence type="ECO:0000256" key="1">
    <source>
        <dbReference type="SAM" id="Phobius"/>
    </source>
</evidence>
<sequence>MLWQARGNLMRRDAVVTREHRLRYYDRQVRLGITFAILWASGGFIALYFKPFVSDVRNNEPKQQWLSLRDNYFSPKMFRSLKESLVDSPLTHARNELTKRTSGQTTGITISFNLDGEHELRERPELKGVFKFLDAVRLKDANAFVVHLLRMEGETTGGGQHSDFSRKGMLPWMKDQDPHSEAGARWDDDLKAYHFPFWRLTYVSYRTSLIFLQVPIDAKGGNFVVLAQRHDNSYDHLGSEPFENTAIHYRGDALNYQSRFTTATRQPLISLSIEQYKVPERYIHRVKRIWSSAPFPWAES</sequence>
<accession>A0A250WTT3</accession>
<dbReference type="EMBL" id="BEGY01000006">
    <property type="protein sequence ID" value="GAX74237.1"/>
    <property type="molecule type" value="Genomic_DNA"/>
</dbReference>
<keyword evidence="1" id="KW-1133">Transmembrane helix</keyword>
<evidence type="ECO:0000313" key="2">
    <source>
        <dbReference type="EMBL" id="GAX74237.1"/>
    </source>
</evidence>
<name>A0A250WTT3_9CHLO</name>